<dbReference type="EMBL" id="OC858162">
    <property type="protein sequence ID" value="CAD7626119.1"/>
    <property type="molecule type" value="Genomic_DNA"/>
</dbReference>
<dbReference type="Gene3D" id="3.40.50.720">
    <property type="entry name" value="NAD(P)-binding Rossmann-like Domain"/>
    <property type="match status" value="1"/>
</dbReference>
<dbReference type="EMBL" id="CAJPIZ010003587">
    <property type="protein sequence ID" value="CAG2106549.1"/>
    <property type="molecule type" value="Genomic_DNA"/>
</dbReference>
<dbReference type="OrthoDB" id="417891at2759"/>
<proteinExistence type="inferred from homology"/>
<keyword evidence="3" id="KW-1185">Reference proteome</keyword>
<protein>
    <submittedName>
        <fullName evidence="2">Uncharacterized protein</fullName>
    </submittedName>
</protein>
<dbReference type="SUPFAM" id="SSF51735">
    <property type="entry name" value="NAD(P)-binding Rossmann-fold domains"/>
    <property type="match status" value="1"/>
</dbReference>
<name>A0A7R9KMY1_9ACAR</name>
<reference evidence="2" key="1">
    <citation type="submission" date="2020-11" db="EMBL/GenBank/DDBJ databases">
        <authorList>
            <person name="Tran Van P."/>
        </authorList>
    </citation>
    <scope>NUCLEOTIDE SEQUENCE</scope>
</reference>
<evidence type="ECO:0000313" key="2">
    <source>
        <dbReference type="EMBL" id="CAD7626119.1"/>
    </source>
</evidence>
<dbReference type="PANTHER" id="PTHR43975">
    <property type="entry name" value="ZGC:101858"/>
    <property type="match status" value="1"/>
</dbReference>
<evidence type="ECO:0000256" key="1">
    <source>
        <dbReference type="RuleBase" id="RU000363"/>
    </source>
</evidence>
<dbReference type="PANTHER" id="PTHR43975:SF2">
    <property type="entry name" value="EG:BACR7A4.14 PROTEIN-RELATED"/>
    <property type="match status" value="1"/>
</dbReference>
<dbReference type="AlphaFoldDB" id="A0A7R9KMY1"/>
<dbReference type="InterPro" id="IPR036291">
    <property type="entry name" value="NAD(P)-bd_dom_sf"/>
</dbReference>
<gene>
    <name evidence="2" type="ORF">OSB1V03_LOCUS6552</name>
</gene>
<dbReference type="Proteomes" id="UP000759131">
    <property type="component" value="Unassembled WGS sequence"/>
</dbReference>
<dbReference type="PRINTS" id="PR00080">
    <property type="entry name" value="SDRFAMILY"/>
</dbReference>
<dbReference type="InterPro" id="IPR002347">
    <property type="entry name" value="SDR_fam"/>
</dbReference>
<accession>A0A7R9KMY1</accession>
<dbReference type="Pfam" id="PF00106">
    <property type="entry name" value="adh_short"/>
    <property type="match status" value="1"/>
</dbReference>
<sequence>MFMGESRNFTGRVVLVTGSNSGIGEGIVKLFAILGANVVVTGRNVTRINNVVNECRKISPQSLEPLGIAADLTKSDELANLIDSTIKHFGKLNVLVNNAGQFLPLTKISSDNLLAVHDQIFAINLRAIVELIHRSVPHLKRTRGSIINTASISGIIPSMPHHAYSPTKAGVITLTKALGLELGPMGIRINSISPGVTQSRNMPAEFLTHVIEFTPVGRPENTNDKF</sequence>
<evidence type="ECO:0000313" key="3">
    <source>
        <dbReference type="Proteomes" id="UP000759131"/>
    </source>
</evidence>
<comment type="similarity">
    <text evidence="1">Belongs to the short-chain dehydrogenases/reductases (SDR) family.</text>
</comment>
<dbReference type="PRINTS" id="PR00081">
    <property type="entry name" value="GDHRDH"/>
</dbReference>
<organism evidence="2">
    <name type="scientific">Medioppia subpectinata</name>
    <dbReference type="NCBI Taxonomy" id="1979941"/>
    <lineage>
        <taxon>Eukaryota</taxon>
        <taxon>Metazoa</taxon>
        <taxon>Ecdysozoa</taxon>
        <taxon>Arthropoda</taxon>
        <taxon>Chelicerata</taxon>
        <taxon>Arachnida</taxon>
        <taxon>Acari</taxon>
        <taxon>Acariformes</taxon>
        <taxon>Sarcoptiformes</taxon>
        <taxon>Oribatida</taxon>
        <taxon>Brachypylina</taxon>
        <taxon>Oppioidea</taxon>
        <taxon>Oppiidae</taxon>
        <taxon>Medioppia</taxon>
    </lineage>
</organism>